<dbReference type="FunFam" id="1.10.340.70:FF:000001">
    <property type="entry name" value="Retrovirus-related Pol polyprotein from transposon gypsy-like Protein"/>
    <property type="match status" value="1"/>
</dbReference>
<dbReference type="WBParaSite" id="nRc.2.0.1.t16134-RA">
    <property type="protein sequence ID" value="nRc.2.0.1.t16134-RA"/>
    <property type="gene ID" value="nRc.2.0.1.g16134"/>
</dbReference>
<dbReference type="InterPro" id="IPR041588">
    <property type="entry name" value="Integrase_H2C2"/>
</dbReference>
<organism evidence="2 3">
    <name type="scientific">Romanomermis culicivorax</name>
    <name type="common">Nematode worm</name>
    <dbReference type="NCBI Taxonomy" id="13658"/>
    <lineage>
        <taxon>Eukaryota</taxon>
        <taxon>Metazoa</taxon>
        <taxon>Ecdysozoa</taxon>
        <taxon>Nematoda</taxon>
        <taxon>Enoplea</taxon>
        <taxon>Dorylaimia</taxon>
        <taxon>Mermithida</taxon>
        <taxon>Mermithoidea</taxon>
        <taxon>Mermithidae</taxon>
        <taxon>Romanomermis</taxon>
    </lineage>
</organism>
<evidence type="ECO:0000313" key="2">
    <source>
        <dbReference type="Proteomes" id="UP000887565"/>
    </source>
</evidence>
<accession>A0A915IRX1</accession>
<dbReference type="Pfam" id="PF17921">
    <property type="entry name" value="Integrase_H2C2"/>
    <property type="match status" value="1"/>
</dbReference>
<keyword evidence="2" id="KW-1185">Reference proteome</keyword>
<protein>
    <submittedName>
        <fullName evidence="3">Integrase zinc-binding domain-containing protein</fullName>
    </submittedName>
</protein>
<feature type="domain" description="Integrase zinc-binding" evidence="1">
    <location>
        <begin position="111"/>
        <end position="155"/>
    </location>
</feature>
<name>A0A915IRX1_ROMCU</name>
<sequence length="156" mass="17307">MLTDIIPVVALPHTEIDADVNAVTCVMTKKPINQPTLLDHMLLAADYALPLVEATALASYKEMEQGQAADPAVTKIITTLQTGNVAKHPPVIFTKDGPLYHQIRDHQQLVIPASIVDQTLHQFHIAKILNHQGSNRTLAAIRAHFWWPSMEESIHE</sequence>
<dbReference type="Proteomes" id="UP000887565">
    <property type="component" value="Unplaced"/>
</dbReference>
<evidence type="ECO:0000313" key="3">
    <source>
        <dbReference type="WBParaSite" id="nRc.2.0.1.t16134-RA"/>
    </source>
</evidence>
<evidence type="ECO:0000259" key="1">
    <source>
        <dbReference type="Pfam" id="PF17921"/>
    </source>
</evidence>
<proteinExistence type="predicted"/>
<dbReference type="AlphaFoldDB" id="A0A915IRX1"/>
<reference evidence="3" key="1">
    <citation type="submission" date="2022-11" db="UniProtKB">
        <authorList>
            <consortium name="WormBaseParasite"/>
        </authorList>
    </citation>
    <scope>IDENTIFICATION</scope>
</reference>
<dbReference type="Gene3D" id="1.10.340.70">
    <property type="match status" value="1"/>
</dbReference>